<dbReference type="InterPro" id="IPR036513">
    <property type="entry name" value="STAS_dom_sf"/>
</dbReference>
<dbReference type="InterPro" id="IPR051932">
    <property type="entry name" value="Bact_StressResp_Reg"/>
</dbReference>
<dbReference type="PROSITE" id="PS50112">
    <property type="entry name" value="PAS"/>
    <property type="match status" value="2"/>
</dbReference>
<keyword evidence="2" id="KW-0175">Coiled coil</keyword>
<feature type="domain" description="PAS" evidence="3">
    <location>
        <begin position="158"/>
        <end position="228"/>
    </location>
</feature>
<dbReference type="SMART" id="SM00091">
    <property type="entry name" value="PAS"/>
    <property type="match status" value="2"/>
</dbReference>
<dbReference type="InterPro" id="IPR013656">
    <property type="entry name" value="PAS_4"/>
</dbReference>
<dbReference type="InterPro" id="IPR002645">
    <property type="entry name" value="STAS_dom"/>
</dbReference>
<gene>
    <name evidence="5" type="ORF">OSCT_0453</name>
</gene>
<dbReference type="STRING" id="765420.OSCT_0453"/>
<comment type="caution">
    <text evidence="5">The sequence shown here is derived from an EMBL/GenBank/DDBJ whole genome shotgun (WGS) entry which is preliminary data.</text>
</comment>
<evidence type="ECO:0000259" key="4">
    <source>
        <dbReference type="PROSITE" id="PS50801"/>
    </source>
</evidence>
<evidence type="ECO:0000259" key="3">
    <source>
        <dbReference type="PROSITE" id="PS50112"/>
    </source>
</evidence>
<evidence type="ECO:0000313" key="5">
    <source>
        <dbReference type="EMBL" id="EFO81708.1"/>
    </source>
</evidence>
<dbReference type="PROSITE" id="PS50801">
    <property type="entry name" value="STAS"/>
    <property type="match status" value="1"/>
</dbReference>
<sequence>MSAQQRPEDQSELDLLRQQVAELQQRLQASEEYTHILRQVLNNLPAAIYVTRADGHIAFTNTNFAGNWGQVPSDFEGRALRDLFPPDTAVVWQQNVHDTLAGGVLVANQESFGAGETLRHYDNLRFPIYDLKGTPLALGGVATDITDRVRAEASYAEARRILEGIVNNSPTVIYVKDPDNRLILVNTTYAEVMGRTIEDLVGRKEDELFPPELVASWRENDRQLFASGKPQHFPNTFYINGEPREFITVQFPLYDDQRRPYAICGLSTDVTELKRAERERDVLQQEIIAAQQAALRELNTPLIPLDDDIVIMPLIGSIDSARATQVMETLLDGVSRHQAQLAILDITGLPVVDSQVANALLQAAQAVKLLGAEVLLTGIGPEVAQTLIGIGADLSGLRTPGTLQAGITYALRQKDRGRAAPAVRLL</sequence>
<feature type="domain" description="PAS" evidence="3">
    <location>
        <begin position="33"/>
        <end position="103"/>
    </location>
</feature>
<dbReference type="Pfam" id="PF01740">
    <property type="entry name" value="STAS"/>
    <property type="match status" value="1"/>
</dbReference>
<feature type="coiled-coil region" evidence="2">
    <location>
        <begin position="6"/>
        <end position="33"/>
    </location>
</feature>
<dbReference type="CDD" id="cd00130">
    <property type="entry name" value="PAS"/>
    <property type="match status" value="2"/>
</dbReference>
<dbReference type="Proteomes" id="UP000054010">
    <property type="component" value="Unassembled WGS sequence"/>
</dbReference>
<dbReference type="HOGENOM" id="CLU_026775_5_0_0"/>
<dbReference type="OrthoDB" id="9779734at2"/>
<dbReference type="EMBL" id="ADVR01000007">
    <property type="protein sequence ID" value="EFO81708.1"/>
    <property type="molecule type" value="Genomic_DNA"/>
</dbReference>
<dbReference type="SUPFAM" id="SSF55785">
    <property type="entry name" value="PYP-like sensor domain (PAS domain)"/>
    <property type="match status" value="2"/>
</dbReference>
<dbReference type="SUPFAM" id="SSF52091">
    <property type="entry name" value="SpoIIaa-like"/>
    <property type="match status" value="1"/>
</dbReference>
<keyword evidence="6" id="KW-1185">Reference proteome</keyword>
<dbReference type="InterPro" id="IPR000014">
    <property type="entry name" value="PAS"/>
</dbReference>
<dbReference type="Gene3D" id="3.30.750.24">
    <property type="entry name" value="STAS domain"/>
    <property type="match status" value="1"/>
</dbReference>
<dbReference type="PANTHER" id="PTHR33745">
    <property type="entry name" value="RSBT ANTAGONIST PROTEIN RSBS-RELATED"/>
    <property type="match status" value="1"/>
</dbReference>
<dbReference type="eggNOG" id="COG3829">
    <property type="taxonomic scope" value="Bacteria"/>
</dbReference>
<feature type="domain" description="STAS" evidence="4">
    <location>
        <begin position="299"/>
        <end position="410"/>
    </location>
</feature>
<dbReference type="Gene3D" id="3.30.450.20">
    <property type="entry name" value="PAS domain"/>
    <property type="match status" value="2"/>
</dbReference>
<name>E1IAV2_9CHLR</name>
<proteinExistence type="predicted"/>
<dbReference type="eggNOG" id="COG1366">
    <property type="taxonomic scope" value="Bacteria"/>
</dbReference>
<dbReference type="InterPro" id="IPR035965">
    <property type="entry name" value="PAS-like_dom_sf"/>
</dbReference>
<dbReference type="NCBIfam" id="TIGR00229">
    <property type="entry name" value="sensory_box"/>
    <property type="match status" value="2"/>
</dbReference>
<dbReference type="PANTHER" id="PTHR33745:SF3">
    <property type="entry name" value="RSBT CO-ANTAGONIST PROTEIN RSBRC"/>
    <property type="match status" value="1"/>
</dbReference>
<dbReference type="CDD" id="cd07041">
    <property type="entry name" value="STAS_RsbR_RsbS_like"/>
    <property type="match status" value="1"/>
</dbReference>
<organism evidence="5 6">
    <name type="scientific">Oscillochloris trichoides DG-6</name>
    <dbReference type="NCBI Taxonomy" id="765420"/>
    <lineage>
        <taxon>Bacteria</taxon>
        <taxon>Bacillati</taxon>
        <taxon>Chloroflexota</taxon>
        <taxon>Chloroflexia</taxon>
        <taxon>Chloroflexales</taxon>
        <taxon>Chloroflexineae</taxon>
        <taxon>Oscillochloridaceae</taxon>
        <taxon>Oscillochloris</taxon>
    </lineage>
</organism>
<feature type="coiled-coil region" evidence="2">
    <location>
        <begin position="266"/>
        <end position="293"/>
    </location>
</feature>
<keyword evidence="1" id="KW-0597">Phosphoprotein</keyword>
<evidence type="ECO:0000313" key="6">
    <source>
        <dbReference type="Proteomes" id="UP000054010"/>
    </source>
</evidence>
<protein>
    <submittedName>
        <fullName evidence="5">Anti-anti sigma factor protein</fullName>
    </submittedName>
</protein>
<evidence type="ECO:0000256" key="2">
    <source>
        <dbReference type="SAM" id="Coils"/>
    </source>
</evidence>
<reference evidence="5 6" key="1">
    <citation type="journal article" date="2011" name="J. Bacteriol.">
        <title>Draft genome sequence of the anoxygenic filamentous phototrophic bacterium Oscillochloris trichoides subsp. DG-6.</title>
        <authorList>
            <person name="Kuznetsov B.B."/>
            <person name="Ivanovsky R.N."/>
            <person name="Keppen O.I."/>
            <person name="Sukhacheva M.V."/>
            <person name="Bumazhkin B.K."/>
            <person name="Patutina E.O."/>
            <person name="Beletsky A.V."/>
            <person name="Mardanov A.V."/>
            <person name="Baslerov R.V."/>
            <person name="Panteleeva A.N."/>
            <person name="Kolganova T.V."/>
            <person name="Ravin N.V."/>
            <person name="Skryabin K.G."/>
        </authorList>
    </citation>
    <scope>NUCLEOTIDE SEQUENCE [LARGE SCALE GENOMIC DNA]</scope>
    <source>
        <strain evidence="5 6">DG-6</strain>
    </source>
</reference>
<dbReference type="Pfam" id="PF08448">
    <property type="entry name" value="PAS_4"/>
    <property type="match status" value="2"/>
</dbReference>
<accession>E1IAV2</accession>
<evidence type="ECO:0000256" key="1">
    <source>
        <dbReference type="ARBA" id="ARBA00022553"/>
    </source>
</evidence>
<dbReference type="AlphaFoldDB" id="E1IAV2"/>